<dbReference type="STRING" id="293826.Amet_0717"/>
<reference evidence="7" key="1">
    <citation type="journal article" date="2016" name="Genome Announc.">
        <title>Complete genome sequence of Alkaliphilus metalliredigens strain QYMF, an alkaliphilic and metal-reducing bacterium isolated from borax-contaminated leachate ponds.</title>
        <authorList>
            <person name="Hwang C."/>
            <person name="Copeland A."/>
            <person name="Lucas S."/>
            <person name="Lapidus A."/>
            <person name="Barry K."/>
            <person name="Detter J.C."/>
            <person name="Glavina Del Rio T."/>
            <person name="Hammon N."/>
            <person name="Israni S."/>
            <person name="Dalin E."/>
            <person name="Tice H."/>
            <person name="Pitluck S."/>
            <person name="Chertkov O."/>
            <person name="Brettin T."/>
            <person name="Bruce D."/>
            <person name="Han C."/>
            <person name="Schmutz J."/>
            <person name="Larimer F."/>
            <person name="Land M.L."/>
            <person name="Hauser L."/>
            <person name="Kyrpides N."/>
            <person name="Mikhailova N."/>
            <person name="Ye Q."/>
            <person name="Zhou J."/>
            <person name="Richardson P."/>
            <person name="Fields M.W."/>
        </authorList>
    </citation>
    <scope>NUCLEOTIDE SEQUENCE [LARGE SCALE GENOMIC DNA]</scope>
    <source>
        <strain evidence="7">QYMF</strain>
    </source>
</reference>
<dbReference type="Gene3D" id="1.10.10.10">
    <property type="entry name" value="Winged helix-like DNA-binding domain superfamily/Winged helix DNA-binding domain"/>
    <property type="match status" value="1"/>
</dbReference>
<dbReference type="GO" id="GO:0016987">
    <property type="term" value="F:sigma factor activity"/>
    <property type="evidence" value="ECO:0007669"/>
    <property type="project" value="UniProtKB-KW"/>
</dbReference>
<dbReference type="SUPFAM" id="SSF88946">
    <property type="entry name" value="Sigma2 domain of RNA polymerase sigma factors"/>
    <property type="match status" value="1"/>
</dbReference>
<dbReference type="Proteomes" id="UP000001572">
    <property type="component" value="Chromosome"/>
</dbReference>
<evidence type="ECO:0000256" key="1">
    <source>
        <dbReference type="ARBA" id="ARBA00023015"/>
    </source>
</evidence>
<keyword evidence="2" id="KW-0731">Sigma factor</keyword>
<proteinExistence type="predicted"/>
<dbReference type="AlphaFoldDB" id="A6TL74"/>
<evidence type="ECO:0000256" key="4">
    <source>
        <dbReference type="ARBA" id="ARBA00023163"/>
    </source>
</evidence>
<keyword evidence="7" id="KW-1185">Reference proteome</keyword>
<dbReference type="GO" id="GO:0006352">
    <property type="term" value="P:DNA-templated transcription initiation"/>
    <property type="evidence" value="ECO:0007669"/>
    <property type="project" value="InterPro"/>
</dbReference>
<organism evidence="6 7">
    <name type="scientific">Alkaliphilus metalliredigens (strain QYMF)</name>
    <dbReference type="NCBI Taxonomy" id="293826"/>
    <lineage>
        <taxon>Bacteria</taxon>
        <taxon>Bacillati</taxon>
        <taxon>Bacillota</taxon>
        <taxon>Clostridia</taxon>
        <taxon>Peptostreptococcales</taxon>
        <taxon>Natronincolaceae</taxon>
        <taxon>Alkaliphilus</taxon>
    </lineage>
</organism>
<evidence type="ECO:0000256" key="2">
    <source>
        <dbReference type="ARBA" id="ARBA00023082"/>
    </source>
</evidence>
<dbReference type="HOGENOM" id="CLU_107136_1_1_9"/>
<gene>
    <name evidence="6" type="ordered locus">Amet_0717</name>
</gene>
<dbReference type="InterPro" id="IPR013325">
    <property type="entry name" value="RNA_pol_sigma_r2"/>
</dbReference>
<dbReference type="eggNOG" id="COG1595">
    <property type="taxonomic scope" value="Bacteria"/>
</dbReference>
<dbReference type="NCBIfam" id="TIGR02937">
    <property type="entry name" value="sigma70-ECF"/>
    <property type="match status" value="1"/>
</dbReference>
<dbReference type="Gene3D" id="1.20.120.1810">
    <property type="match status" value="1"/>
</dbReference>
<sequence>MNQDFEARVLEAKAGNRQAKEWIVFKLNPLVISHSGRYGGCKGYDEDAIQDGRMKILEAIETFDLEKGVPFLGYVALAVQHFYQNRRRKQRIHLSLDSPIGNGVEEENGTWIDLIVDESVEIEEDLIRKETHQWIHENMSCLSQGQQQVVRDFYFNKHSLKTIAAKRGVHPITVAKTKGLALRKLRRQAT</sequence>
<dbReference type="RefSeq" id="WP_012061985.1">
    <property type="nucleotide sequence ID" value="NC_009633.1"/>
</dbReference>
<dbReference type="InterPro" id="IPR007627">
    <property type="entry name" value="RNA_pol_sigma70_r2"/>
</dbReference>
<evidence type="ECO:0000259" key="5">
    <source>
        <dbReference type="Pfam" id="PF04542"/>
    </source>
</evidence>
<keyword evidence="1" id="KW-0805">Transcription regulation</keyword>
<accession>A6TL74</accession>
<feature type="domain" description="RNA polymerase sigma-70 region 2" evidence="5">
    <location>
        <begin position="28"/>
        <end position="91"/>
    </location>
</feature>
<evidence type="ECO:0000313" key="7">
    <source>
        <dbReference type="Proteomes" id="UP000001572"/>
    </source>
</evidence>
<dbReference type="PANTHER" id="PTHR30385">
    <property type="entry name" value="SIGMA FACTOR F FLAGELLAR"/>
    <property type="match status" value="1"/>
</dbReference>
<dbReference type="Pfam" id="PF04542">
    <property type="entry name" value="Sigma70_r2"/>
    <property type="match status" value="1"/>
</dbReference>
<dbReference type="KEGG" id="amt:Amet_0717"/>
<protein>
    <submittedName>
        <fullName evidence="6">RNA polymerase, sigma-24 subunit, ECF subfamily</fullName>
    </submittedName>
</protein>
<evidence type="ECO:0000256" key="3">
    <source>
        <dbReference type="ARBA" id="ARBA00023125"/>
    </source>
</evidence>
<dbReference type="InterPro" id="IPR014284">
    <property type="entry name" value="RNA_pol_sigma-70_dom"/>
</dbReference>
<name>A6TL74_ALKMQ</name>
<keyword evidence="4" id="KW-0804">Transcription</keyword>
<evidence type="ECO:0000313" key="6">
    <source>
        <dbReference type="EMBL" id="ABR46942.1"/>
    </source>
</evidence>
<dbReference type="EMBL" id="CP000724">
    <property type="protein sequence ID" value="ABR46942.1"/>
    <property type="molecule type" value="Genomic_DNA"/>
</dbReference>
<dbReference type="InterPro" id="IPR013324">
    <property type="entry name" value="RNA_pol_sigma_r3/r4-like"/>
</dbReference>
<keyword evidence="3" id="KW-0238">DNA-binding</keyword>
<dbReference type="SUPFAM" id="SSF88659">
    <property type="entry name" value="Sigma3 and sigma4 domains of RNA polymerase sigma factors"/>
    <property type="match status" value="1"/>
</dbReference>
<dbReference type="InterPro" id="IPR036388">
    <property type="entry name" value="WH-like_DNA-bd_sf"/>
</dbReference>
<dbReference type="GO" id="GO:0003677">
    <property type="term" value="F:DNA binding"/>
    <property type="evidence" value="ECO:0007669"/>
    <property type="project" value="UniProtKB-KW"/>
</dbReference>